<dbReference type="Proteomes" id="UP000753961">
    <property type="component" value="Unassembled WGS sequence"/>
</dbReference>
<dbReference type="PIRSF" id="PIRSF000887">
    <property type="entry name" value="Pesterase_MJ0037"/>
    <property type="match status" value="1"/>
</dbReference>
<dbReference type="GO" id="GO:0016874">
    <property type="term" value="F:ligase activity"/>
    <property type="evidence" value="ECO:0007669"/>
    <property type="project" value="UniProtKB-KW"/>
</dbReference>
<protein>
    <submittedName>
        <fullName evidence="2">Ligase-associated DNA damage response endonuclease PdeM</fullName>
        <ecNumber evidence="2">3.1.-.-</ecNumber>
    </submittedName>
</protein>
<name>A0A953HL05_9BACT</name>
<sequence length="219" mass="24724">MKINHEVHIQVADQDVTLLADKALLLPAEDVLVLSDLHLGKASHFQQYGLSVPGAVAKADLRKWDELVRRYTPAKVVIAGDLFHASINSEWNWFTSWIREWNHLEFHLVKGNHDRFPDSIYTDSGLIVHQTQYNLDSARIIHQPALKTGSKLEISGHVHPGIRIRGTGRQNIRLPCFIIRANQIILPAFGQFTGLDTGYACENDLVYAIAEQEIILFTS</sequence>
<dbReference type="Pfam" id="PF00149">
    <property type="entry name" value="Metallophos"/>
    <property type="match status" value="1"/>
</dbReference>
<dbReference type="NCBIfam" id="TIGR04123">
    <property type="entry name" value="P_estr_lig_assc"/>
    <property type="match status" value="1"/>
</dbReference>
<accession>A0A953HL05</accession>
<keyword evidence="2" id="KW-0378">Hydrolase</keyword>
<evidence type="ECO:0000313" key="2">
    <source>
        <dbReference type="EMBL" id="MBY5957004.1"/>
    </source>
</evidence>
<reference evidence="2" key="1">
    <citation type="submission" date="2021-06" db="EMBL/GenBank/DDBJ databases">
        <title>44 bacteria genomes isolated from Dapeng, Shenzhen.</title>
        <authorList>
            <person name="Zheng W."/>
            <person name="Yu S."/>
            <person name="Huang Y."/>
        </authorList>
    </citation>
    <scope>NUCLEOTIDE SEQUENCE</scope>
    <source>
        <strain evidence="2">DP5N28-2</strain>
    </source>
</reference>
<keyword evidence="2" id="KW-0436">Ligase</keyword>
<comment type="caution">
    <text evidence="2">The sequence shown here is derived from an EMBL/GenBank/DDBJ whole genome shotgun (WGS) entry which is preliminary data.</text>
</comment>
<evidence type="ECO:0000259" key="1">
    <source>
        <dbReference type="Pfam" id="PF00149"/>
    </source>
</evidence>
<dbReference type="InterPro" id="IPR026336">
    <property type="entry name" value="PdeM-like"/>
</dbReference>
<dbReference type="InterPro" id="IPR024173">
    <property type="entry name" value="Pesterase_MJ0037-like"/>
</dbReference>
<dbReference type="InterPro" id="IPR029052">
    <property type="entry name" value="Metallo-depent_PP-like"/>
</dbReference>
<evidence type="ECO:0000313" key="3">
    <source>
        <dbReference type="Proteomes" id="UP000753961"/>
    </source>
</evidence>
<feature type="domain" description="Calcineurin-like phosphoesterase" evidence="1">
    <location>
        <begin position="31"/>
        <end position="121"/>
    </location>
</feature>
<dbReference type="PANTHER" id="PTHR39323:SF1">
    <property type="entry name" value="BLR1149 PROTEIN"/>
    <property type="match status" value="1"/>
</dbReference>
<dbReference type="InterPro" id="IPR004843">
    <property type="entry name" value="Calcineurin-like_PHP"/>
</dbReference>
<keyword evidence="3" id="KW-1185">Reference proteome</keyword>
<keyword evidence="2" id="KW-0255">Endonuclease</keyword>
<keyword evidence="2" id="KW-0540">Nuclease</keyword>
<dbReference type="EMBL" id="JAHVHU010000003">
    <property type="protein sequence ID" value="MBY5957004.1"/>
    <property type="molecule type" value="Genomic_DNA"/>
</dbReference>
<dbReference type="PANTHER" id="PTHR39323">
    <property type="entry name" value="BLR1149 PROTEIN"/>
    <property type="match status" value="1"/>
</dbReference>
<proteinExistence type="predicted"/>
<dbReference type="Gene3D" id="3.60.21.10">
    <property type="match status" value="1"/>
</dbReference>
<dbReference type="SUPFAM" id="SSF56300">
    <property type="entry name" value="Metallo-dependent phosphatases"/>
    <property type="match status" value="1"/>
</dbReference>
<dbReference type="GO" id="GO:0004519">
    <property type="term" value="F:endonuclease activity"/>
    <property type="evidence" value="ECO:0007669"/>
    <property type="project" value="UniProtKB-KW"/>
</dbReference>
<dbReference type="EC" id="3.1.-.-" evidence="2"/>
<organism evidence="2 3">
    <name type="scientific">Membranihabitans marinus</name>
    <dbReference type="NCBI Taxonomy" id="1227546"/>
    <lineage>
        <taxon>Bacteria</taxon>
        <taxon>Pseudomonadati</taxon>
        <taxon>Bacteroidota</taxon>
        <taxon>Saprospiria</taxon>
        <taxon>Saprospirales</taxon>
        <taxon>Saprospiraceae</taxon>
        <taxon>Membranihabitans</taxon>
    </lineage>
</organism>
<gene>
    <name evidence="2" type="primary">pdeM</name>
    <name evidence="2" type="ORF">KUV50_02580</name>
</gene>
<dbReference type="RefSeq" id="WP_222578528.1">
    <property type="nucleotide sequence ID" value="NZ_JAHVHU010000003.1"/>
</dbReference>
<dbReference type="GO" id="GO:0016787">
    <property type="term" value="F:hydrolase activity"/>
    <property type="evidence" value="ECO:0007669"/>
    <property type="project" value="UniProtKB-KW"/>
</dbReference>
<dbReference type="AlphaFoldDB" id="A0A953HL05"/>